<proteinExistence type="predicted"/>
<sequence>MSPPWILVVDAGDYDLRALDEAVRSAAESVGAVRIEERGGRFVLVVPSEGVHPAAVAIRFPAVLAGHLVAAPGPVLLVIDHDTGPDRALRLARALHGPAVDPPLTFALTEEAWRALGQGADPVPLRDFRKVTIYDEDEVLEAWIRSPDDLDTPAAEDPGWDGRGIPGAVTAEPDWDGPDEGVFGPPPGPDFPTDR</sequence>
<evidence type="ECO:0000313" key="2">
    <source>
        <dbReference type="EMBL" id="MFC0527271.1"/>
    </source>
</evidence>
<gene>
    <name evidence="2" type="ORF">ACFFIA_06325</name>
</gene>
<protein>
    <submittedName>
        <fullName evidence="2">Uncharacterized protein</fullName>
    </submittedName>
</protein>
<reference evidence="2 3" key="1">
    <citation type="submission" date="2024-09" db="EMBL/GenBank/DDBJ databases">
        <authorList>
            <person name="Sun Q."/>
            <person name="Mori K."/>
        </authorList>
    </citation>
    <scope>NUCLEOTIDE SEQUENCE [LARGE SCALE GENOMIC DNA]</scope>
    <source>
        <strain evidence="2 3">TBRC 3947</strain>
    </source>
</reference>
<feature type="compositionally biased region" description="Pro residues" evidence="1">
    <location>
        <begin position="184"/>
        <end position="195"/>
    </location>
</feature>
<organism evidence="2 3">
    <name type="scientific">Phytohabitans kaempferiae</name>
    <dbReference type="NCBI Taxonomy" id="1620943"/>
    <lineage>
        <taxon>Bacteria</taxon>
        <taxon>Bacillati</taxon>
        <taxon>Actinomycetota</taxon>
        <taxon>Actinomycetes</taxon>
        <taxon>Micromonosporales</taxon>
        <taxon>Micromonosporaceae</taxon>
    </lineage>
</organism>
<comment type="caution">
    <text evidence="2">The sequence shown here is derived from an EMBL/GenBank/DDBJ whole genome shotgun (WGS) entry which is preliminary data.</text>
</comment>
<dbReference type="Proteomes" id="UP001589867">
    <property type="component" value="Unassembled WGS sequence"/>
</dbReference>
<evidence type="ECO:0000313" key="3">
    <source>
        <dbReference type="Proteomes" id="UP001589867"/>
    </source>
</evidence>
<keyword evidence="3" id="KW-1185">Reference proteome</keyword>
<feature type="region of interest" description="Disordered" evidence="1">
    <location>
        <begin position="145"/>
        <end position="195"/>
    </location>
</feature>
<name>A0ABV6LXW7_9ACTN</name>
<dbReference type="RefSeq" id="WP_377246845.1">
    <property type="nucleotide sequence ID" value="NZ_JBHLUH010000007.1"/>
</dbReference>
<dbReference type="EMBL" id="JBHLUH010000007">
    <property type="protein sequence ID" value="MFC0527271.1"/>
    <property type="molecule type" value="Genomic_DNA"/>
</dbReference>
<accession>A0ABV6LXW7</accession>
<evidence type="ECO:0000256" key="1">
    <source>
        <dbReference type="SAM" id="MobiDB-lite"/>
    </source>
</evidence>